<dbReference type="RefSeq" id="WP_084188632.1">
    <property type="nucleotide sequence ID" value="NZ_APNK01000007.1"/>
</dbReference>
<accession>A0A084IMX9</accession>
<dbReference type="EMBL" id="APNK01000007">
    <property type="protein sequence ID" value="KEZ78063.1"/>
    <property type="molecule type" value="Genomic_DNA"/>
</dbReference>
<dbReference type="Proteomes" id="UP000028302">
    <property type="component" value="Unassembled WGS sequence"/>
</dbReference>
<evidence type="ECO:0000313" key="3">
    <source>
        <dbReference type="Proteomes" id="UP000028302"/>
    </source>
</evidence>
<evidence type="ECO:0000313" key="2">
    <source>
        <dbReference type="EMBL" id="KEZ78063.1"/>
    </source>
</evidence>
<dbReference type="SUPFAM" id="SSF53474">
    <property type="entry name" value="alpha/beta-Hydrolases"/>
    <property type="match status" value="1"/>
</dbReference>
<dbReference type="InterPro" id="IPR022742">
    <property type="entry name" value="Hydrolase_4"/>
</dbReference>
<dbReference type="Pfam" id="PF12146">
    <property type="entry name" value="Hydrolase_4"/>
    <property type="match status" value="1"/>
</dbReference>
<comment type="caution">
    <text evidence="2">The sequence shown here is derived from an EMBL/GenBank/DDBJ whole genome shotgun (WGS) entry which is preliminary data.</text>
</comment>
<dbReference type="Gene3D" id="3.40.50.1820">
    <property type="entry name" value="alpha/beta hydrolase"/>
    <property type="match status" value="1"/>
</dbReference>
<gene>
    <name evidence="2" type="ORF">C41B8_07202</name>
</gene>
<dbReference type="eggNOG" id="COG0596">
    <property type="taxonomic scope" value="Bacteria"/>
</dbReference>
<dbReference type="AlphaFoldDB" id="A0A084IMX9"/>
<dbReference type="STRING" id="1304275.C41B8_07202"/>
<sequence length="292" mass="31704">MADVRPLSVSEEILTGDDDGAFRILRVDASAERHGAPVVLVHGMFTDRRFWLSEREVGLAAYLARAGHPVTIVQRRGLSDSPRCIRRRGLAEHLSQDLPAVARRVARSHERPAFWIGHSFGGVLAARAIATQLPGEAVAGLVLLASQYQVGKRMLDRPANLATKTLTRVLGHLPARAARLGPVDEPAAAVFDACDWVESRRGAGLDTELAAIRTPVLAISGAADRVDPSAGCRRFIEAIGSSDKTFWLAGRAEGFEIDYDHPGIVVSKPARREIWPRIAAWLAEHEPPESST</sequence>
<dbReference type="InterPro" id="IPR029058">
    <property type="entry name" value="AB_hydrolase_fold"/>
</dbReference>
<reference evidence="2 3" key="1">
    <citation type="submission" date="2013-03" db="EMBL/GenBank/DDBJ databases">
        <title>Salinisphaera hydrothermalis C41B8 Genome Sequencing.</title>
        <authorList>
            <person name="Li C."/>
            <person name="Lai Q."/>
            <person name="Shao Z."/>
        </authorList>
    </citation>
    <scope>NUCLEOTIDE SEQUENCE [LARGE SCALE GENOMIC DNA]</scope>
    <source>
        <strain evidence="2 3">C41B8</strain>
    </source>
</reference>
<proteinExistence type="predicted"/>
<evidence type="ECO:0000259" key="1">
    <source>
        <dbReference type="Pfam" id="PF12146"/>
    </source>
</evidence>
<dbReference type="PANTHER" id="PTHR11005">
    <property type="entry name" value="LYSOSOMAL ACID LIPASE-RELATED"/>
    <property type="match status" value="1"/>
</dbReference>
<name>A0A084IMX9_SALHC</name>
<protein>
    <submittedName>
        <fullName evidence="2">Esterase/lipase</fullName>
    </submittedName>
</protein>
<keyword evidence="3" id="KW-1185">Reference proteome</keyword>
<organism evidence="2 3">
    <name type="scientific">Salinisphaera hydrothermalis (strain C41B8)</name>
    <dbReference type="NCBI Taxonomy" id="1304275"/>
    <lineage>
        <taxon>Bacteria</taxon>
        <taxon>Pseudomonadati</taxon>
        <taxon>Pseudomonadota</taxon>
        <taxon>Gammaproteobacteria</taxon>
        <taxon>Salinisphaerales</taxon>
        <taxon>Salinisphaeraceae</taxon>
        <taxon>Salinisphaera</taxon>
    </lineage>
</organism>
<feature type="domain" description="Serine aminopeptidase S33" evidence="1">
    <location>
        <begin position="36"/>
        <end position="174"/>
    </location>
</feature>